<keyword evidence="1" id="KW-0732">Signal</keyword>
<reference evidence="2 3" key="1">
    <citation type="submission" date="2023-10" db="EMBL/GenBank/DDBJ databases">
        <title>Saccharopolyspora sp. nov., isolated from mangrove soil.</title>
        <authorList>
            <person name="Lu Y."/>
            <person name="Liu W."/>
        </authorList>
    </citation>
    <scope>NUCLEOTIDE SEQUENCE [LARGE SCALE GENOMIC DNA]</scope>
    <source>
        <strain evidence="2 3">S2-29</strain>
    </source>
</reference>
<comment type="caution">
    <text evidence="2">The sequence shown here is derived from an EMBL/GenBank/DDBJ whole genome shotgun (WGS) entry which is preliminary data.</text>
</comment>
<dbReference type="RefSeq" id="WP_324268207.1">
    <property type="nucleotide sequence ID" value="NZ_JAWLNX010000021.1"/>
</dbReference>
<protein>
    <submittedName>
        <fullName evidence="2">Uncharacterized protein</fullName>
    </submittedName>
</protein>
<name>A0ABU6AGR4_9PSEU</name>
<gene>
    <name evidence="2" type="ORF">R4I43_25370</name>
</gene>
<organism evidence="2 3">
    <name type="scientific">Saccharopolyspora mangrovi</name>
    <dbReference type="NCBI Taxonomy" id="3082379"/>
    <lineage>
        <taxon>Bacteria</taxon>
        <taxon>Bacillati</taxon>
        <taxon>Actinomycetota</taxon>
        <taxon>Actinomycetes</taxon>
        <taxon>Pseudonocardiales</taxon>
        <taxon>Pseudonocardiaceae</taxon>
        <taxon>Saccharopolyspora</taxon>
    </lineage>
</organism>
<dbReference type="EMBL" id="JAWLNX010000021">
    <property type="protein sequence ID" value="MEB3370737.1"/>
    <property type="molecule type" value="Genomic_DNA"/>
</dbReference>
<feature type="chain" id="PRO_5046040845" evidence="1">
    <location>
        <begin position="27"/>
        <end position="320"/>
    </location>
</feature>
<evidence type="ECO:0000313" key="3">
    <source>
        <dbReference type="Proteomes" id="UP001327093"/>
    </source>
</evidence>
<accession>A0ABU6AGR4</accession>
<feature type="signal peptide" evidence="1">
    <location>
        <begin position="1"/>
        <end position="26"/>
    </location>
</feature>
<proteinExistence type="predicted"/>
<dbReference type="Proteomes" id="UP001327093">
    <property type="component" value="Unassembled WGS sequence"/>
</dbReference>
<evidence type="ECO:0000313" key="2">
    <source>
        <dbReference type="EMBL" id="MEB3370737.1"/>
    </source>
</evidence>
<keyword evidence="3" id="KW-1185">Reference proteome</keyword>
<evidence type="ECO:0000256" key="1">
    <source>
        <dbReference type="SAM" id="SignalP"/>
    </source>
</evidence>
<sequence length="320" mass="33366">MRALVRKSVVAAACGALLVGVPATGAAAGGAAEAAAEITCDSDSSGQDASFYSGPSAGYTYDEKFSAGPDIPGLPEHTPQGLAAWNDWDGAGNGLLLISAYGKDGANAKIYGVDPKSGKTVGDVEIAETHASGIAISQGWAFVTGRNNAEGHYTIRKYKLSELADALKAEGSPYVKQTGEAREVYGASFLAGDGNTLYAGKYSREGREKMYAYSVAADGTLTTGKSFEIPKGTQGLMVTGDKFVYSTSLSRDVRSNLYVIDKGATDIDIPSTRCFRSPSMSEGIDDLGGTAYVLYESGSAQYPDARNVIKNLHEAPVSSL</sequence>
<dbReference type="SUPFAM" id="SSF63825">
    <property type="entry name" value="YWTD domain"/>
    <property type="match status" value="1"/>
</dbReference>